<dbReference type="OrthoDB" id="9784036at2"/>
<evidence type="ECO:0008006" key="5">
    <source>
        <dbReference type="Google" id="ProtNLM"/>
    </source>
</evidence>
<name>A0A176TF97_9FLAO</name>
<evidence type="ECO:0000313" key="3">
    <source>
        <dbReference type="EMBL" id="OAD46542.1"/>
    </source>
</evidence>
<sequence length="348" mass="39832">MKNIIVYAFCLISFLSQAQKIEIGEVKTIQSKILDEEREYLVSLPENYSNKNFANQKYPVIYLLDGEKFFNVTTGIVQKLSDGYYPLMPECIVVGVKNTNRSRELTPTKVTSLSYENGGSKKFESFITEELITKVNKTYRTLDYKILIGHSFGGLFAFNTLLKNPSEFNAYLIIDPSLWWDDNVLVKKLESNLETIDFKGSSLFFANANSKGNQKEPSKQHFAHFEAKRKALELMKVTAPKNLNYHVKFYNDEDHGSVVLPSLIDGLRTIFKGFKINVKELVKNPSILETQYNLLSKNIGFNLQPQGAYIDRVVDLAIKLKEKENAVILNTIHQKQDPDNVYLKEKLD</sequence>
<dbReference type="InterPro" id="IPR029058">
    <property type="entry name" value="AB_hydrolase_fold"/>
</dbReference>
<protein>
    <recommendedName>
        <fullName evidence="5">Esterase</fullName>
    </recommendedName>
</protein>
<dbReference type="SUPFAM" id="SSF53474">
    <property type="entry name" value="alpha/beta-Hydrolases"/>
    <property type="match status" value="1"/>
</dbReference>
<accession>A0A176TF97</accession>
<dbReference type="GO" id="GO:0016788">
    <property type="term" value="F:hydrolase activity, acting on ester bonds"/>
    <property type="evidence" value="ECO:0007669"/>
    <property type="project" value="TreeGrafter"/>
</dbReference>
<dbReference type="PANTHER" id="PTHR40841:SF2">
    <property type="entry name" value="SIDEROPHORE-DEGRADING ESTERASE (EUROFUNG)"/>
    <property type="match status" value="1"/>
</dbReference>
<comment type="similarity">
    <text evidence="1">Belongs to the esterase D family.</text>
</comment>
<dbReference type="Proteomes" id="UP000076923">
    <property type="component" value="Unassembled WGS sequence"/>
</dbReference>
<comment type="caution">
    <text evidence="3">The sequence shown here is derived from an EMBL/GenBank/DDBJ whole genome shotgun (WGS) entry which is preliminary data.</text>
</comment>
<evidence type="ECO:0000313" key="4">
    <source>
        <dbReference type="Proteomes" id="UP000076923"/>
    </source>
</evidence>
<dbReference type="PANTHER" id="PTHR40841">
    <property type="entry name" value="SIDEROPHORE TRIACETYLFUSARININE C ESTERASE"/>
    <property type="match status" value="1"/>
</dbReference>
<gene>
    <name evidence="3" type="ORF">LPB303_00965</name>
</gene>
<dbReference type="InterPro" id="IPR052558">
    <property type="entry name" value="Siderophore_Hydrolase_D"/>
</dbReference>
<dbReference type="Pfam" id="PF00756">
    <property type="entry name" value="Esterase"/>
    <property type="match status" value="1"/>
</dbReference>
<reference evidence="3 4" key="1">
    <citation type="submission" date="2016-02" db="EMBL/GenBank/DDBJ databases">
        <title>Draft genome sequence of Polaribacter atrinae KACC17473.</title>
        <authorList>
            <person name="Shin S.-K."/>
            <person name="Yi H."/>
        </authorList>
    </citation>
    <scope>NUCLEOTIDE SEQUENCE [LARGE SCALE GENOMIC DNA]</scope>
    <source>
        <strain evidence="3 4">KACC 17473</strain>
    </source>
</reference>
<keyword evidence="2" id="KW-0378">Hydrolase</keyword>
<evidence type="ECO:0000256" key="2">
    <source>
        <dbReference type="ARBA" id="ARBA00022801"/>
    </source>
</evidence>
<dbReference type="AlphaFoldDB" id="A0A176TF97"/>
<dbReference type="Gene3D" id="3.40.50.1820">
    <property type="entry name" value="alpha/beta hydrolase"/>
    <property type="match status" value="1"/>
</dbReference>
<proteinExistence type="inferred from homology"/>
<dbReference type="STRING" id="1333662.LPB303_00965"/>
<dbReference type="EMBL" id="LVWE01000002">
    <property type="protein sequence ID" value="OAD46542.1"/>
    <property type="molecule type" value="Genomic_DNA"/>
</dbReference>
<dbReference type="InterPro" id="IPR000801">
    <property type="entry name" value="Esterase-like"/>
</dbReference>
<organism evidence="3 4">
    <name type="scientific">Polaribacter atrinae</name>
    <dbReference type="NCBI Taxonomy" id="1333662"/>
    <lineage>
        <taxon>Bacteria</taxon>
        <taxon>Pseudomonadati</taxon>
        <taxon>Bacteroidota</taxon>
        <taxon>Flavobacteriia</taxon>
        <taxon>Flavobacteriales</taxon>
        <taxon>Flavobacteriaceae</taxon>
    </lineage>
</organism>
<dbReference type="RefSeq" id="WP_068447214.1">
    <property type="nucleotide sequence ID" value="NZ_CP150660.1"/>
</dbReference>
<keyword evidence="4" id="KW-1185">Reference proteome</keyword>
<evidence type="ECO:0000256" key="1">
    <source>
        <dbReference type="ARBA" id="ARBA00005622"/>
    </source>
</evidence>